<feature type="region of interest" description="Disordered" evidence="1">
    <location>
        <begin position="98"/>
        <end position="123"/>
    </location>
</feature>
<keyword evidence="2" id="KW-0812">Transmembrane</keyword>
<evidence type="ECO:0008006" key="5">
    <source>
        <dbReference type="Google" id="ProtNLM"/>
    </source>
</evidence>
<evidence type="ECO:0000313" key="4">
    <source>
        <dbReference type="Proteomes" id="UP001596004"/>
    </source>
</evidence>
<evidence type="ECO:0000256" key="1">
    <source>
        <dbReference type="SAM" id="MobiDB-lite"/>
    </source>
</evidence>
<evidence type="ECO:0000256" key="2">
    <source>
        <dbReference type="SAM" id="Phobius"/>
    </source>
</evidence>
<feature type="transmembrane region" description="Helical" evidence="2">
    <location>
        <begin position="20"/>
        <end position="39"/>
    </location>
</feature>
<dbReference type="EMBL" id="JBHSFP010000068">
    <property type="protein sequence ID" value="MFC4536986.1"/>
    <property type="molecule type" value="Genomic_DNA"/>
</dbReference>
<gene>
    <name evidence="3" type="ORF">ACFO60_39965</name>
</gene>
<dbReference type="RefSeq" id="WP_380852472.1">
    <property type="nucleotide sequence ID" value="NZ_JBHSFP010000068.1"/>
</dbReference>
<evidence type="ECO:0000313" key="3">
    <source>
        <dbReference type="EMBL" id="MFC4536986.1"/>
    </source>
</evidence>
<reference evidence="4" key="1">
    <citation type="journal article" date="2019" name="Int. J. Syst. Evol. Microbiol.">
        <title>The Global Catalogue of Microorganisms (GCM) 10K type strain sequencing project: providing services to taxonomists for standard genome sequencing and annotation.</title>
        <authorList>
            <consortium name="The Broad Institute Genomics Platform"/>
            <consortium name="The Broad Institute Genome Sequencing Center for Infectious Disease"/>
            <person name="Wu L."/>
            <person name="Ma J."/>
        </authorList>
    </citation>
    <scope>NUCLEOTIDE SEQUENCE [LARGE SCALE GENOMIC DNA]</scope>
    <source>
        <strain evidence="4">CGMCC 4.7132</strain>
    </source>
</reference>
<keyword evidence="2" id="KW-1133">Transmembrane helix</keyword>
<keyword evidence="2" id="KW-0472">Membrane</keyword>
<proteinExistence type="predicted"/>
<dbReference type="Proteomes" id="UP001596004">
    <property type="component" value="Unassembled WGS sequence"/>
</dbReference>
<protein>
    <recommendedName>
        <fullName evidence="5">DUF1279 domain-containing protein</fullName>
    </recommendedName>
</protein>
<keyword evidence="4" id="KW-1185">Reference proteome</keyword>
<name>A0ABV9CVM3_9ACTN</name>
<comment type="caution">
    <text evidence="3">The sequence shown here is derived from an EMBL/GenBank/DDBJ whole genome shotgun (WGS) entry which is preliminary data.</text>
</comment>
<organism evidence="3 4">
    <name type="scientific">Sphaerisporangium dianthi</name>
    <dbReference type="NCBI Taxonomy" id="1436120"/>
    <lineage>
        <taxon>Bacteria</taxon>
        <taxon>Bacillati</taxon>
        <taxon>Actinomycetota</taxon>
        <taxon>Actinomycetes</taxon>
        <taxon>Streptosporangiales</taxon>
        <taxon>Streptosporangiaceae</taxon>
        <taxon>Sphaerisporangium</taxon>
    </lineage>
</organism>
<accession>A0ABV9CVM3</accession>
<sequence>MSNSISPGPVAGARACPDHGVTFGLALLSHLGFAAYLLFLGHSLWESLGGSTSAVLVAAYVTRVVLTGVPPLAFTARSLVARTVLSWVKQGVAEQLPGASEQLPAPRPGKDQPATPVQGEVVA</sequence>